<sequence>MEKNEIILHKLNRIEKHIFGLKEILNVEELADYTGFKKSYIYKLVHSHSIPFSKPNGKVLFFERKKIDEWLLKNSHKSNDEIQQEAIEFSLCKKIKF</sequence>
<dbReference type="NCBIfam" id="TIGR01764">
    <property type="entry name" value="excise"/>
    <property type="match status" value="1"/>
</dbReference>
<evidence type="ECO:0000259" key="1">
    <source>
        <dbReference type="Pfam" id="PF12728"/>
    </source>
</evidence>
<keyword evidence="2" id="KW-0238">DNA-binding</keyword>
<feature type="domain" description="Helix-turn-helix" evidence="1">
    <location>
        <begin position="25"/>
        <end position="74"/>
    </location>
</feature>
<name>A0A3D9BG91_9FLAO</name>
<reference evidence="2 3" key="1">
    <citation type="journal article" date="2004" name="Emerg. Infect. Dis.">
        <title>Amoebae-resisting bacteria isolated from human nasal swabs by amoebal coculture.</title>
        <authorList>
            <person name="Greub G."/>
            <person name="La Scola B."/>
            <person name="Raoult D."/>
        </authorList>
    </citation>
    <scope>NUCLEOTIDE SEQUENCE [LARGE SCALE GENOMIC DNA]</scope>
    <source>
        <strain evidence="2 3">CCUG 51329</strain>
    </source>
</reference>
<evidence type="ECO:0000313" key="2">
    <source>
        <dbReference type="EMBL" id="REC52560.1"/>
    </source>
</evidence>
<dbReference type="Pfam" id="PF12728">
    <property type="entry name" value="HTH_17"/>
    <property type="match status" value="1"/>
</dbReference>
<dbReference type="EMBL" id="QNVU01000003">
    <property type="protein sequence ID" value="REC52560.1"/>
    <property type="molecule type" value="Genomic_DNA"/>
</dbReference>
<dbReference type="GO" id="GO:0003677">
    <property type="term" value="F:DNA binding"/>
    <property type="evidence" value="ECO:0007669"/>
    <property type="project" value="UniProtKB-KW"/>
</dbReference>
<evidence type="ECO:0000313" key="3">
    <source>
        <dbReference type="Proteomes" id="UP000256924"/>
    </source>
</evidence>
<accession>A0A3D9BG91</accession>
<dbReference type="AlphaFoldDB" id="A0A3D9BG91"/>
<dbReference type="Proteomes" id="UP000256924">
    <property type="component" value="Unassembled WGS sequence"/>
</dbReference>
<keyword evidence="3" id="KW-1185">Reference proteome</keyword>
<gene>
    <name evidence="2" type="ORF">DRF68_02225</name>
</gene>
<protein>
    <submittedName>
        <fullName evidence="2">DNA-binding protein</fullName>
    </submittedName>
</protein>
<dbReference type="InterPro" id="IPR010093">
    <property type="entry name" value="SinI_DNA-bd"/>
</dbReference>
<dbReference type="RefSeq" id="WP_116096387.1">
    <property type="nucleotide sequence ID" value="NZ_QNVU01000003.1"/>
</dbReference>
<dbReference type="InterPro" id="IPR041657">
    <property type="entry name" value="HTH_17"/>
</dbReference>
<organism evidence="2 3">
    <name type="scientific">Candidatus Chryseobacterium massiliense</name>
    <dbReference type="NCBI Taxonomy" id="204089"/>
    <lineage>
        <taxon>Bacteria</taxon>
        <taxon>Pseudomonadati</taxon>
        <taxon>Bacteroidota</taxon>
        <taxon>Flavobacteriia</taxon>
        <taxon>Flavobacteriales</taxon>
        <taxon>Weeksellaceae</taxon>
        <taxon>Chryseobacterium group</taxon>
        <taxon>Chryseobacterium</taxon>
    </lineage>
</organism>
<comment type="caution">
    <text evidence="2">The sequence shown here is derived from an EMBL/GenBank/DDBJ whole genome shotgun (WGS) entry which is preliminary data.</text>
</comment>
<proteinExistence type="predicted"/>